<evidence type="ECO:0000256" key="1">
    <source>
        <dbReference type="SAM" id="MobiDB-lite"/>
    </source>
</evidence>
<evidence type="ECO:0000256" key="2">
    <source>
        <dbReference type="SAM" id="SignalP"/>
    </source>
</evidence>
<gene>
    <name evidence="3" type="ORF">LOTGIDRAFT_172807</name>
</gene>
<keyword evidence="4" id="KW-1185">Reference proteome</keyword>
<dbReference type="AlphaFoldDB" id="V4AAP4"/>
<feature type="region of interest" description="Disordered" evidence="1">
    <location>
        <begin position="122"/>
        <end position="198"/>
    </location>
</feature>
<evidence type="ECO:0008006" key="5">
    <source>
        <dbReference type="Google" id="ProtNLM"/>
    </source>
</evidence>
<dbReference type="GeneID" id="20242195"/>
<organism evidence="3 4">
    <name type="scientific">Lottia gigantea</name>
    <name type="common">Giant owl limpet</name>
    <dbReference type="NCBI Taxonomy" id="225164"/>
    <lineage>
        <taxon>Eukaryota</taxon>
        <taxon>Metazoa</taxon>
        <taxon>Spiralia</taxon>
        <taxon>Lophotrochozoa</taxon>
        <taxon>Mollusca</taxon>
        <taxon>Gastropoda</taxon>
        <taxon>Patellogastropoda</taxon>
        <taxon>Lottioidea</taxon>
        <taxon>Lottiidae</taxon>
        <taxon>Lottia</taxon>
    </lineage>
</organism>
<dbReference type="CTD" id="20242195"/>
<evidence type="ECO:0000313" key="4">
    <source>
        <dbReference type="Proteomes" id="UP000030746"/>
    </source>
</evidence>
<name>V4AAP4_LOTGI</name>
<feature type="compositionally biased region" description="Basic and acidic residues" evidence="1">
    <location>
        <begin position="159"/>
        <end position="169"/>
    </location>
</feature>
<sequence>MNSKIICALLYCFVSFSQQVHPYPNSTDPNTGPSYAATKNENKPLIEPMSFPMEQSSSGGAGIVHPLDNQGSPVAQLSTNQETGSNGPRRYFIERPVALQLEQNQRPDQITRLLSGRNRMPTRFRANSRGNQQMRQNVQYQTVEPNPRRIRQRNGGRPLENRQFQDIRLRQQRPAGNQIRGQRNPGQSSFPLPADQIDPKPTRFASSPTELNHPEYDTKYYLIEILMDRPSSAADHTVETLQSIFTIFRSMSINDLVAENAYKIVGRPCVIFIVKGKKGSQDIASSIERVTRSLERLGTKVETKLLYSLEAFVESTATRFMPLSNLVRSTRAPVPQLSTNNLYLCRMTFDGTGMDKIEYLSQTLNSTLEMLERRAEGQVRFKGHKIAGGLPFEFQYIGNFSPDGNEMAVIDAIPILHAGNAKVITEEVQTLDELIQIMKNTQAVNIARV</sequence>
<feature type="compositionally biased region" description="Polar residues" evidence="1">
    <location>
        <begin position="179"/>
        <end position="190"/>
    </location>
</feature>
<feature type="compositionally biased region" description="Polar residues" evidence="1">
    <location>
        <begin position="69"/>
        <end position="86"/>
    </location>
</feature>
<feature type="chain" id="PRO_5004718485" description="SEA domain-containing protein" evidence="2">
    <location>
        <begin position="23"/>
        <end position="449"/>
    </location>
</feature>
<accession>V4AAP4</accession>
<dbReference type="OrthoDB" id="6057923at2759"/>
<protein>
    <recommendedName>
        <fullName evidence="5">SEA domain-containing protein</fullName>
    </recommendedName>
</protein>
<feature type="compositionally biased region" description="Polar residues" evidence="1">
    <location>
        <begin position="128"/>
        <end position="144"/>
    </location>
</feature>
<dbReference type="EMBL" id="KB200559">
    <property type="protein sequence ID" value="ESP01074.1"/>
    <property type="molecule type" value="Genomic_DNA"/>
</dbReference>
<feature type="signal peptide" evidence="2">
    <location>
        <begin position="1"/>
        <end position="22"/>
    </location>
</feature>
<feature type="region of interest" description="Disordered" evidence="1">
    <location>
        <begin position="47"/>
        <end position="89"/>
    </location>
</feature>
<dbReference type="KEGG" id="lgi:LOTGIDRAFT_172807"/>
<reference evidence="3 4" key="1">
    <citation type="journal article" date="2013" name="Nature">
        <title>Insights into bilaterian evolution from three spiralian genomes.</title>
        <authorList>
            <person name="Simakov O."/>
            <person name="Marletaz F."/>
            <person name="Cho S.J."/>
            <person name="Edsinger-Gonzales E."/>
            <person name="Havlak P."/>
            <person name="Hellsten U."/>
            <person name="Kuo D.H."/>
            <person name="Larsson T."/>
            <person name="Lv J."/>
            <person name="Arendt D."/>
            <person name="Savage R."/>
            <person name="Osoegawa K."/>
            <person name="de Jong P."/>
            <person name="Grimwood J."/>
            <person name="Chapman J.A."/>
            <person name="Shapiro H."/>
            <person name="Aerts A."/>
            <person name="Otillar R.P."/>
            <person name="Terry A.Y."/>
            <person name="Boore J.L."/>
            <person name="Grigoriev I.V."/>
            <person name="Lindberg D.R."/>
            <person name="Seaver E.C."/>
            <person name="Weisblat D.A."/>
            <person name="Putnam N.H."/>
            <person name="Rokhsar D.S."/>
        </authorList>
    </citation>
    <scope>NUCLEOTIDE SEQUENCE [LARGE SCALE GENOMIC DNA]</scope>
</reference>
<evidence type="ECO:0000313" key="3">
    <source>
        <dbReference type="EMBL" id="ESP01074.1"/>
    </source>
</evidence>
<dbReference type="HOGENOM" id="CLU_610138_0_0_1"/>
<dbReference type="RefSeq" id="XP_009048233.1">
    <property type="nucleotide sequence ID" value="XM_009049985.1"/>
</dbReference>
<keyword evidence="2" id="KW-0732">Signal</keyword>
<dbReference type="Proteomes" id="UP000030746">
    <property type="component" value="Unassembled WGS sequence"/>
</dbReference>
<proteinExistence type="predicted"/>